<reference evidence="3 4" key="2">
    <citation type="journal article" date="2017" name="Int. J. Syst. Evol. Microbiol.">
        <title>Gordonia phthalatica sp. nov., a di-n-butyl phthalate-degrading bacterium isolated from activated sludge.</title>
        <authorList>
            <person name="Jin D."/>
            <person name="Kong X."/>
            <person name="Jia M."/>
            <person name="Yu X."/>
            <person name="Wang X."/>
            <person name="Zhuang X."/>
            <person name="Deng Y."/>
            <person name="Bai Z."/>
        </authorList>
    </citation>
    <scope>NUCLEOTIDE SEQUENCE [LARGE SCALE GENOMIC DNA]</scope>
    <source>
        <strain evidence="3 4">QH-11</strain>
    </source>
</reference>
<evidence type="ECO:0000313" key="4">
    <source>
        <dbReference type="Proteomes" id="UP000063789"/>
    </source>
</evidence>
<dbReference type="Proteomes" id="UP000063789">
    <property type="component" value="Chromosome"/>
</dbReference>
<dbReference type="Gene3D" id="3.40.50.1400">
    <property type="match status" value="2"/>
</dbReference>
<dbReference type="Pfam" id="PF01903">
    <property type="entry name" value="CbiX"/>
    <property type="match status" value="1"/>
</dbReference>
<dbReference type="InterPro" id="IPR002762">
    <property type="entry name" value="CbiX-like"/>
</dbReference>
<dbReference type="STRING" id="1136941.ACH46_08030"/>
<proteinExistence type="predicted"/>
<dbReference type="PATRIC" id="fig|1136941.3.peg.1638"/>
<dbReference type="RefSeq" id="WP_062392441.1">
    <property type="nucleotide sequence ID" value="NZ_CP011853.1"/>
</dbReference>
<sequence length="245" mass="25871">MSVLLVAHGTRDPRGVELSYRLADEVGRHLEEHVAVGFVDVVGPTPDEVLGDLPDGPVTVLPAFLTRGHHARVDLPGRLASAGRPVLLAEALGPSPELVRALMIRLAEAGTTRTDAVVLAAAGSSDPSAHVDVERTAALLSKATRQPVCIAFASTSARSPYPSVPGAVAALRRHRPRRRIAVASYLLTDGLFQRRLDESGADVVARPLGSATPVIELACARIAAARRADRPAAVTDRRRPADIRA</sequence>
<evidence type="ECO:0000256" key="2">
    <source>
        <dbReference type="ARBA" id="ARBA00023239"/>
    </source>
</evidence>
<keyword evidence="4" id="KW-1185">Reference proteome</keyword>
<dbReference type="KEGG" id="goq:ACH46_08030"/>
<dbReference type="PANTHER" id="PTHR33542:SF5">
    <property type="entry name" value="FERROCHELATASE CHE1"/>
    <property type="match status" value="1"/>
</dbReference>
<reference evidence="4" key="1">
    <citation type="submission" date="2015-06" db="EMBL/GenBank/DDBJ databases">
        <title>Complete genome sequence and metabolic analysis of phthalate degradation pathway in Gordonia sp. QH-11.</title>
        <authorList>
            <person name="Jin D."/>
            <person name="Kong X."/>
            <person name="Bai Z."/>
        </authorList>
    </citation>
    <scope>NUCLEOTIDE SEQUENCE [LARGE SCALE GENOMIC DNA]</scope>
    <source>
        <strain evidence="4">QH-11</strain>
    </source>
</reference>
<dbReference type="GO" id="GO:0046872">
    <property type="term" value="F:metal ion binding"/>
    <property type="evidence" value="ECO:0007669"/>
    <property type="project" value="UniProtKB-KW"/>
</dbReference>
<protein>
    <submittedName>
        <fullName evidence="3">Cobalamin biosynthesis protein CbiX</fullName>
    </submittedName>
</protein>
<evidence type="ECO:0000313" key="3">
    <source>
        <dbReference type="EMBL" id="ALG84454.1"/>
    </source>
</evidence>
<keyword evidence="1" id="KW-0479">Metal-binding</keyword>
<dbReference type="AlphaFoldDB" id="A0A0N9NBR3"/>
<dbReference type="InterPro" id="IPR050963">
    <property type="entry name" value="Sirohydro_Cobaltochel/CbiX"/>
</dbReference>
<keyword evidence="2" id="KW-0456">Lyase</keyword>
<accession>A0A0N9NBR3</accession>
<evidence type="ECO:0000256" key="1">
    <source>
        <dbReference type="ARBA" id="ARBA00022723"/>
    </source>
</evidence>
<dbReference type="PANTHER" id="PTHR33542">
    <property type="entry name" value="SIROHYDROCHLORIN FERROCHELATASE, CHLOROPLASTIC"/>
    <property type="match status" value="1"/>
</dbReference>
<name>A0A0N9NBR3_9ACTN</name>
<dbReference type="CDD" id="cd03416">
    <property type="entry name" value="CbiX_SirB_N"/>
    <property type="match status" value="1"/>
</dbReference>
<organism evidence="3 4">
    <name type="scientific">Gordonia phthalatica</name>
    <dbReference type="NCBI Taxonomy" id="1136941"/>
    <lineage>
        <taxon>Bacteria</taxon>
        <taxon>Bacillati</taxon>
        <taxon>Actinomycetota</taxon>
        <taxon>Actinomycetes</taxon>
        <taxon>Mycobacteriales</taxon>
        <taxon>Gordoniaceae</taxon>
        <taxon>Gordonia</taxon>
    </lineage>
</organism>
<gene>
    <name evidence="3" type="ORF">ACH46_08030</name>
</gene>
<dbReference type="GO" id="GO:0016829">
    <property type="term" value="F:lyase activity"/>
    <property type="evidence" value="ECO:0007669"/>
    <property type="project" value="UniProtKB-KW"/>
</dbReference>
<dbReference type="OrthoDB" id="7345302at2"/>
<dbReference type="SUPFAM" id="SSF53800">
    <property type="entry name" value="Chelatase"/>
    <property type="match status" value="1"/>
</dbReference>
<dbReference type="EMBL" id="CP011853">
    <property type="protein sequence ID" value="ALG84454.1"/>
    <property type="molecule type" value="Genomic_DNA"/>
</dbReference>